<dbReference type="CDD" id="cd02440">
    <property type="entry name" value="AdoMet_MTases"/>
    <property type="match status" value="1"/>
</dbReference>
<comment type="subcellular location">
    <subcellularLocation>
        <location evidence="6">Cytoplasm</location>
    </subcellularLocation>
</comment>
<dbReference type="Gene3D" id="1.10.150.170">
    <property type="entry name" value="Putative methyltransferase TM0872, insert domain"/>
    <property type="match status" value="1"/>
</dbReference>
<dbReference type="GO" id="GO:0008168">
    <property type="term" value="F:methyltransferase activity"/>
    <property type="evidence" value="ECO:0007669"/>
    <property type="project" value="UniProtKB-KW"/>
</dbReference>
<feature type="region of interest" description="Disordered" evidence="7">
    <location>
        <begin position="291"/>
        <end position="334"/>
    </location>
</feature>
<evidence type="ECO:0000256" key="4">
    <source>
        <dbReference type="ARBA" id="ARBA00022679"/>
    </source>
</evidence>
<dbReference type="Proteomes" id="UP001595445">
    <property type="component" value="Unassembled WGS sequence"/>
</dbReference>
<feature type="binding site" evidence="6">
    <location>
        <position position="110"/>
    </location>
    <ligand>
        <name>S-adenosyl-L-methionine</name>
        <dbReference type="ChEBI" id="CHEBI:59789"/>
    </ligand>
</feature>
<feature type="binding site" evidence="6">
    <location>
        <position position="86"/>
    </location>
    <ligand>
        <name>S-adenosyl-L-methionine</name>
        <dbReference type="ChEBI" id="CHEBI:59789"/>
    </ligand>
</feature>
<dbReference type="SUPFAM" id="SSF81799">
    <property type="entry name" value="Putative methyltransferase TM0872, insert domain"/>
    <property type="match status" value="1"/>
</dbReference>
<dbReference type="PIRSF" id="PIRSF004486">
    <property type="entry name" value="MraW"/>
    <property type="match status" value="1"/>
</dbReference>
<dbReference type="InterPro" id="IPR029063">
    <property type="entry name" value="SAM-dependent_MTases_sf"/>
</dbReference>
<dbReference type="NCBIfam" id="TIGR00006">
    <property type="entry name" value="16S rRNA (cytosine(1402)-N(4))-methyltransferase RsmH"/>
    <property type="match status" value="1"/>
</dbReference>
<dbReference type="InterPro" id="IPR002903">
    <property type="entry name" value="RsmH"/>
</dbReference>
<proteinExistence type="inferred from homology"/>
<dbReference type="PANTHER" id="PTHR11265:SF0">
    <property type="entry name" value="12S RRNA N4-METHYLCYTIDINE METHYLTRANSFERASE"/>
    <property type="match status" value="1"/>
</dbReference>
<feature type="binding site" evidence="6">
    <location>
        <position position="59"/>
    </location>
    <ligand>
        <name>S-adenosyl-L-methionine</name>
        <dbReference type="ChEBI" id="CHEBI:59789"/>
    </ligand>
</feature>
<keyword evidence="2 6" id="KW-0698">rRNA processing</keyword>
<evidence type="ECO:0000256" key="5">
    <source>
        <dbReference type="ARBA" id="ARBA00022691"/>
    </source>
</evidence>
<organism evidence="8 9">
    <name type="scientific">Tabrizicola soli</name>
    <dbReference type="NCBI Taxonomy" id="2185115"/>
    <lineage>
        <taxon>Bacteria</taxon>
        <taxon>Pseudomonadati</taxon>
        <taxon>Pseudomonadota</taxon>
        <taxon>Alphaproteobacteria</taxon>
        <taxon>Rhodobacterales</taxon>
        <taxon>Paracoccaceae</taxon>
        <taxon>Tabrizicola</taxon>
    </lineage>
</organism>
<name>A0ABV7DRG2_9RHOB</name>
<evidence type="ECO:0000256" key="6">
    <source>
        <dbReference type="HAMAP-Rule" id="MF_01007"/>
    </source>
</evidence>
<dbReference type="HAMAP" id="MF_01007">
    <property type="entry name" value="16SrRNA_methyltr_H"/>
    <property type="match status" value="1"/>
</dbReference>
<sequence>MPGPLPGRPSDDPHIPVLIDAILRECSPVSGVWLDGTLGAGGYTRALLAAGADRVIGIDRDPLALEMAAGWATDHGDRLRLVAGTFSDLDTLAGEALDGVVLDLGVSSMQLDQAERGFSFQKDGPLDMRMSQSGPSAADLVNTTDESVLADILYHYGEERASRRIAHAIVAARSVEPITTTARLAEIVARCLPRPKPGQSHPATRSFQAIRIAVNTEFSELAEGLAAAERALKPGGLLAVVTFHSLEDRIVKRFFQLASGHEANANRYAPAKADTRARFDLVTRKPVAPDEDEIARNPRARSAKLRVARRTAAPAQAIDPADLGVPQIRPKGRR</sequence>
<feature type="compositionally biased region" description="Basic residues" evidence="7">
    <location>
        <begin position="298"/>
        <end position="309"/>
    </location>
</feature>
<comment type="function">
    <text evidence="6">Specifically methylates the N4 position of cytidine in position 1402 (C1402) of 16S rRNA.</text>
</comment>
<evidence type="ECO:0000313" key="9">
    <source>
        <dbReference type="Proteomes" id="UP001595445"/>
    </source>
</evidence>
<evidence type="ECO:0000313" key="8">
    <source>
        <dbReference type="EMBL" id="MFC3085638.1"/>
    </source>
</evidence>
<evidence type="ECO:0000256" key="7">
    <source>
        <dbReference type="SAM" id="MobiDB-lite"/>
    </source>
</evidence>
<comment type="similarity">
    <text evidence="1 6">Belongs to the methyltransferase superfamily. RsmH family.</text>
</comment>
<feature type="binding site" evidence="6">
    <location>
        <begin position="41"/>
        <end position="43"/>
    </location>
    <ligand>
        <name>S-adenosyl-L-methionine</name>
        <dbReference type="ChEBI" id="CHEBI:59789"/>
    </ligand>
</feature>
<evidence type="ECO:0000256" key="2">
    <source>
        <dbReference type="ARBA" id="ARBA00022552"/>
    </source>
</evidence>
<dbReference type="EC" id="2.1.1.199" evidence="6"/>
<reference evidence="9" key="1">
    <citation type="journal article" date="2019" name="Int. J. Syst. Evol. Microbiol.">
        <title>The Global Catalogue of Microorganisms (GCM) 10K type strain sequencing project: providing services to taxonomists for standard genome sequencing and annotation.</title>
        <authorList>
            <consortium name="The Broad Institute Genomics Platform"/>
            <consortium name="The Broad Institute Genome Sequencing Center for Infectious Disease"/>
            <person name="Wu L."/>
            <person name="Ma J."/>
        </authorList>
    </citation>
    <scope>NUCLEOTIDE SEQUENCE [LARGE SCALE GENOMIC DNA]</scope>
    <source>
        <strain evidence="9">KCTC 62102</strain>
    </source>
</reference>
<dbReference type="SUPFAM" id="SSF53335">
    <property type="entry name" value="S-adenosyl-L-methionine-dependent methyltransferases"/>
    <property type="match status" value="1"/>
</dbReference>
<gene>
    <name evidence="6 8" type="primary">rsmH</name>
    <name evidence="8" type="ORF">ACFOD6_06200</name>
</gene>
<dbReference type="Gene3D" id="3.40.50.150">
    <property type="entry name" value="Vaccinia Virus protein VP39"/>
    <property type="match status" value="1"/>
</dbReference>
<dbReference type="Pfam" id="PF01795">
    <property type="entry name" value="Methyltransf_5"/>
    <property type="match status" value="1"/>
</dbReference>
<feature type="binding site" evidence="6">
    <location>
        <position position="103"/>
    </location>
    <ligand>
        <name>S-adenosyl-L-methionine</name>
        <dbReference type="ChEBI" id="CHEBI:59789"/>
    </ligand>
</feature>
<dbReference type="EMBL" id="JBHRSM010000011">
    <property type="protein sequence ID" value="MFC3085638.1"/>
    <property type="molecule type" value="Genomic_DNA"/>
</dbReference>
<keyword evidence="3 6" id="KW-0489">Methyltransferase</keyword>
<accession>A0ABV7DRG2</accession>
<keyword evidence="9" id="KW-1185">Reference proteome</keyword>
<keyword evidence="4 6" id="KW-0808">Transferase</keyword>
<comment type="catalytic activity">
    <reaction evidence="6">
        <text>cytidine(1402) in 16S rRNA + S-adenosyl-L-methionine = N(4)-methylcytidine(1402) in 16S rRNA + S-adenosyl-L-homocysteine + H(+)</text>
        <dbReference type="Rhea" id="RHEA:42928"/>
        <dbReference type="Rhea" id="RHEA-COMP:10286"/>
        <dbReference type="Rhea" id="RHEA-COMP:10287"/>
        <dbReference type="ChEBI" id="CHEBI:15378"/>
        <dbReference type="ChEBI" id="CHEBI:57856"/>
        <dbReference type="ChEBI" id="CHEBI:59789"/>
        <dbReference type="ChEBI" id="CHEBI:74506"/>
        <dbReference type="ChEBI" id="CHEBI:82748"/>
        <dbReference type="EC" id="2.1.1.199"/>
    </reaction>
</comment>
<evidence type="ECO:0000256" key="1">
    <source>
        <dbReference type="ARBA" id="ARBA00010396"/>
    </source>
</evidence>
<protein>
    <recommendedName>
        <fullName evidence="6">Ribosomal RNA small subunit methyltransferase H</fullName>
        <ecNumber evidence="6">2.1.1.199</ecNumber>
    </recommendedName>
    <alternativeName>
        <fullName evidence="6">16S rRNA m(4)C1402 methyltransferase</fullName>
    </alternativeName>
    <alternativeName>
        <fullName evidence="6">rRNA (cytosine-N(4)-)-methyltransferase RsmH</fullName>
    </alternativeName>
</protein>
<keyword evidence="5 6" id="KW-0949">S-adenosyl-L-methionine</keyword>
<evidence type="ECO:0000256" key="3">
    <source>
        <dbReference type="ARBA" id="ARBA00022603"/>
    </source>
</evidence>
<comment type="caution">
    <text evidence="8">The sequence shown here is derived from an EMBL/GenBank/DDBJ whole genome shotgun (WGS) entry which is preliminary data.</text>
</comment>
<keyword evidence="6" id="KW-0963">Cytoplasm</keyword>
<dbReference type="RefSeq" id="WP_197641906.1">
    <property type="nucleotide sequence ID" value="NZ_JAEACP010000002.1"/>
</dbReference>
<dbReference type="GO" id="GO:0032259">
    <property type="term" value="P:methylation"/>
    <property type="evidence" value="ECO:0007669"/>
    <property type="project" value="UniProtKB-KW"/>
</dbReference>
<dbReference type="InterPro" id="IPR023397">
    <property type="entry name" value="SAM-dep_MeTrfase_MraW_recog"/>
</dbReference>
<dbReference type="PANTHER" id="PTHR11265">
    <property type="entry name" value="S-ADENOSYL-METHYLTRANSFERASE MRAW"/>
    <property type="match status" value="1"/>
</dbReference>